<dbReference type="EMBL" id="SLUL01000004">
    <property type="protein sequence ID" value="TCL51215.1"/>
    <property type="molecule type" value="Genomic_DNA"/>
</dbReference>
<sequence>MNGELSEEEYQLLIEDNNQQLAKLMREQRELNEIWYRQEFCVMQDG</sequence>
<dbReference type="AlphaFoldDB" id="A0A4R1QQJ3"/>
<reference evidence="2 3" key="1">
    <citation type="submission" date="2019-03" db="EMBL/GenBank/DDBJ databases">
        <title>Genomic Encyclopedia of Type Strains, Phase IV (KMG-IV): sequencing the most valuable type-strain genomes for metagenomic binning, comparative biology and taxonomic classification.</title>
        <authorList>
            <person name="Goeker M."/>
        </authorList>
    </citation>
    <scope>NUCLEOTIDE SEQUENCE [LARGE SCALE GENOMIC DNA]</scope>
    <source>
        <strain evidence="2 3">DSM 24979</strain>
    </source>
</reference>
<dbReference type="Proteomes" id="UP000295658">
    <property type="component" value="Unassembled WGS sequence"/>
</dbReference>
<evidence type="ECO:0000313" key="3">
    <source>
        <dbReference type="Proteomes" id="UP000295658"/>
    </source>
</evidence>
<proteinExistence type="predicted"/>
<gene>
    <name evidence="2" type="ORF">EDD69_104271</name>
</gene>
<feature type="coiled-coil region" evidence="1">
    <location>
        <begin position="7"/>
        <end position="34"/>
    </location>
</feature>
<accession>A0A4R1QQJ3</accession>
<evidence type="ECO:0000256" key="1">
    <source>
        <dbReference type="SAM" id="Coils"/>
    </source>
</evidence>
<organism evidence="2 3">
    <name type="scientific">Thermolongibacillus altinsuensis</name>
    <dbReference type="NCBI Taxonomy" id="575256"/>
    <lineage>
        <taxon>Bacteria</taxon>
        <taxon>Bacillati</taxon>
        <taxon>Bacillota</taxon>
        <taxon>Bacilli</taxon>
        <taxon>Bacillales</taxon>
        <taxon>Anoxybacillaceae</taxon>
        <taxon>Thermolongibacillus</taxon>
    </lineage>
</organism>
<keyword evidence="3" id="KW-1185">Reference proteome</keyword>
<protein>
    <submittedName>
        <fullName evidence="2">Uncharacterized protein</fullName>
    </submittedName>
</protein>
<keyword evidence="1" id="KW-0175">Coiled coil</keyword>
<name>A0A4R1QQJ3_9BACL</name>
<evidence type="ECO:0000313" key="2">
    <source>
        <dbReference type="EMBL" id="TCL51215.1"/>
    </source>
</evidence>
<comment type="caution">
    <text evidence="2">The sequence shown here is derived from an EMBL/GenBank/DDBJ whole genome shotgun (WGS) entry which is preliminary data.</text>
</comment>